<dbReference type="PANTHER" id="PTHR47739:SF1">
    <property type="entry name" value="TRNA1(VAL) (ADENINE(37)-N6)-METHYLTRANSFERASE"/>
    <property type="match status" value="1"/>
</dbReference>
<sequence length="257" mass="27291">MSAEAIDDLTRDAFLGGRLHLFQPRNGYRAGVDPVLLAATVNARPGQAVLDLGCGAGAAALCLATRVPGLELWGVELQPLYADLAQGNGLENGVAFNVVASDLNALPEPVRSARFDHVIANPPYYSPGAHSVAQNAGRGVALSESDTPLEDWLAVAARRLAPRGYLHMIQRADRLPDMLAGCVGRLGSVEVLPLSAREGRAPGMVILRARKDGRAPFRLHAPCLMHVGTRHERDADSYSAAVSAILRDGQALEWPDG</sequence>
<keyword evidence="2" id="KW-0949">S-adenosyl-L-methionine</keyword>
<comment type="caution">
    <text evidence="4">The sequence shown here is derived from an EMBL/GenBank/DDBJ whole genome shotgun (WGS) entry which is preliminary data.</text>
</comment>
<gene>
    <name evidence="4" type="ORF">QO231_18425</name>
</gene>
<keyword evidence="5" id="KW-1185">Reference proteome</keyword>
<dbReference type="GO" id="GO:0008168">
    <property type="term" value="F:methyltransferase activity"/>
    <property type="evidence" value="ECO:0007669"/>
    <property type="project" value="UniProtKB-KW"/>
</dbReference>
<dbReference type="Gene3D" id="3.40.50.150">
    <property type="entry name" value="Vaccinia Virus protein VP39"/>
    <property type="match status" value="1"/>
</dbReference>
<dbReference type="EMBL" id="JASMWN010000017">
    <property type="protein sequence ID" value="MDU9005811.1"/>
    <property type="molecule type" value="Genomic_DNA"/>
</dbReference>
<dbReference type="PANTHER" id="PTHR47739">
    <property type="entry name" value="TRNA1(VAL) (ADENINE(37)-N6)-METHYLTRANSFERASE"/>
    <property type="match status" value="1"/>
</dbReference>
<organism evidence="4 5">
    <name type="scientific">Sedimentitalea todarodis</name>
    <dbReference type="NCBI Taxonomy" id="1631240"/>
    <lineage>
        <taxon>Bacteria</taxon>
        <taxon>Pseudomonadati</taxon>
        <taxon>Pseudomonadota</taxon>
        <taxon>Alphaproteobacteria</taxon>
        <taxon>Rhodobacterales</taxon>
        <taxon>Paracoccaceae</taxon>
        <taxon>Sedimentitalea</taxon>
    </lineage>
</organism>
<name>A0ABU3VHZ0_9RHOB</name>
<keyword evidence="1 4" id="KW-0808">Transferase</keyword>
<dbReference type="GO" id="GO:0032259">
    <property type="term" value="P:methylation"/>
    <property type="evidence" value="ECO:0007669"/>
    <property type="project" value="UniProtKB-KW"/>
</dbReference>
<dbReference type="InterPro" id="IPR029063">
    <property type="entry name" value="SAM-dependent_MTases_sf"/>
</dbReference>
<keyword evidence="1 4" id="KW-0489">Methyltransferase</keyword>
<feature type="domain" description="Methyltransferase small" evidence="3">
    <location>
        <begin position="36"/>
        <end position="129"/>
    </location>
</feature>
<dbReference type="Pfam" id="PF05175">
    <property type="entry name" value="MTS"/>
    <property type="match status" value="1"/>
</dbReference>
<evidence type="ECO:0000313" key="5">
    <source>
        <dbReference type="Proteomes" id="UP001255416"/>
    </source>
</evidence>
<evidence type="ECO:0000256" key="2">
    <source>
        <dbReference type="ARBA" id="ARBA00022691"/>
    </source>
</evidence>
<dbReference type="RefSeq" id="WP_316779791.1">
    <property type="nucleotide sequence ID" value="NZ_JASMWN010000017.1"/>
</dbReference>
<reference evidence="5" key="1">
    <citation type="submission" date="2023-05" db="EMBL/GenBank/DDBJ databases">
        <title>Sedimentitalea sp. nov. JM2-8.</title>
        <authorList>
            <person name="Huang J."/>
        </authorList>
    </citation>
    <scope>NUCLEOTIDE SEQUENCE [LARGE SCALE GENOMIC DNA]</scope>
    <source>
        <strain evidence="5">KHS03</strain>
    </source>
</reference>
<proteinExistence type="predicted"/>
<dbReference type="InterPro" id="IPR002052">
    <property type="entry name" value="DNA_methylase_N6_adenine_CS"/>
</dbReference>
<dbReference type="SUPFAM" id="SSF53335">
    <property type="entry name" value="S-adenosyl-L-methionine-dependent methyltransferases"/>
    <property type="match status" value="1"/>
</dbReference>
<evidence type="ECO:0000259" key="3">
    <source>
        <dbReference type="Pfam" id="PF05175"/>
    </source>
</evidence>
<dbReference type="InterPro" id="IPR050210">
    <property type="entry name" value="tRNA_Adenine-N(6)_MTase"/>
</dbReference>
<dbReference type="PROSITE" id="PS00092">
    <property type="entry name" value="N6_MTASE"/>
    <property type="match status" value="1"/>
</dbReference>
<protein>
    <submittedName>
        <fullName evidence="4">Methyltransferase</fullName>
    </submittedName>
</protein>
<evidence type="ECO:0000313" key="4">
    <source>
        <dbReference type="EMBL" id="MDU9005811.1"/>
    </source>
</evidence>
<dbReference type="InterPro" id="IPR007848">
    <property type="entry name" value="Small_mtfrase_dom"/>
</dbReference>
<evidence type="ECO:0000256" key="1">
    <source>
        <dbReference type="ARBA" id="ARBA00022603"/>
    </source>
</evidence>
<accession>A0ABU3VHZ0</accession>
<dbReference type="Proteomes" id="UP001255416">
    <property type="component" value="Unassembled WGS sequence"/>
</dbReference>